<dbReference type="SMART" id="SM00712">
    <property type="entry name" value="PUR"/>
    <property type="match status" value="1"/>
</dbReference>
<gene>
    <name evidence="4" type="ORF">SAMN00120144_3531</name>
</gene>
<feature type="non-terminal residue" evidence="4">
    <location>
        <position position="1"/>
    </location>
</feature>
<comment type="similarity">
    <text evidence="1">Belongs to the PUR DNA-binding protein family.</text>
</comment>
<dbReference type="Pfam" id="PF11680">
    <property type="entry name" value="DUF3276"/>
    <property type="match status" value="1"/>
</dbReference>
<reference evidence="4 5" key="1">
    <citation type="submission" date="2017-04" db="EMBL/GenBank/DDBJ databases">
        <authorList>
            <person name="Afonso C.L."/>
            <person name="Miller P.J."/>
            <person name="Scott M.A."/>
            <person name="Spackman E."/>
            <person name="Goraichik I."/>
            <person name="Dimitrov K.M."/>
            <person name="Suarez D.L."/>
            <person name="Swayne D.E."/>
        </authorList>
    </citation>
    <scope>NUCLEOTIDE SEQUENCE [LARGE SCALE GENOMIC DNA]</scope>
    <source>
        <strain evidence="4 5">DSM 11622</strain>
    </source>
</reference>
<organism evidence="4 5">
    <name type="scientific">Hymenobacter roseosalivarius DSM 11622</name>
    <dbReference type="NCBI Taxonomy" id="645990"/>
    <lineage>
        <taxon>Bacteria</taxon>
        <taxon>Pseudomonadati</taxon>
        <taxon>Bacteroidota</taxon>
        <taxon>Cytophagia</taxon>
        <taxon>Cytophagales</taxon>
        <taxon>Hymenobacteraceae</taxon>
        <taxon>Hymenobacter</taxon>
    </lineage>
</organism>
<dbReference type="InterPro" id="IPR006628">
    <property type="entry name" value="PUR-bd_fam"/>
</dbReference>
<evidence type="ECO:0000256" key="1">
    <source>
        <dbReference type="ARBA" id="ARBA00009251"/>
    </source>
</evidence>
<feature type="region of interest" description="Disordered" evidence="3">
    <location>
        <begin position="115"/>
        <end position="139"/>
    </location>
</feature>
<dbReference type="Gene3D" id="3.10.450.700">
    <property type="match status" value="1"/>
</dbReference>
<evidence type="ECO:0000313" key="5">
    <source>
        <dbReference type="Proteomes" id="UP000192266"/>
    </source>
</evidence>
<accession>A0A1W1VXD6</accession>
<name>A0A1W1VXD6_9BACT</name>
<keyword evidence="5" id="KW-1185">Reference proteome</keyword>
<evidence type="ECO:0000256" key="3">
    <source>
        <dbReference type="SAM" id="MobiDB-lite"/>
    </source>
</evidence>
<evidence type="ECO:0000256" key="2">
    <source>
        <dbReference type="ARBA" id="ARBA00023125"/>
    </source>
</evidence>
<evidence type="ECO:0000313" key="4">
    <source>
        <dbReference type="EMBL" id="SMB98049.1"/>
    </source>
</evidence>
<dbReference type="Proteomes" id="UP000192266">
    <property type="component" value="Unassembled WGS sequence"/>
</dbReference>
<dbReference type="GO" id="GO:0000977">
    <property type="term" value="F:RNA polymerase II transcription regulatory region sequence-specific DNA binding"/>
    <property type="evidence" value="ECO:0007669"/>
    <property type="project" value="InterPro"/>
</dbReference>
<sequence length="139" mass="16592">IFISHSRRVLWSAIQLIQQENFTVGTVEDRHDQEEIYSQRIKAGKRTYFFDVKATRGQDYYLTITESKRKLRDDDTFSYEKHKIFLYKEDFAKFVDALQDAVDYVREELLTEEEVAELDRPRPAYNDEPYNGTPTDTTY</sequence>
<dbReference type="EMBL" id="FWWW01000078">
    <property type="protein sequence ID" value="SMB98049.1"/>
    <property type="molecule type" value="Genomic_DNA"/>
</dbReference>
<protein>
    <submittedName>
        <fullName evidence="4">PUR-alpha/beta/gamma DNA/RNA-binding</fullName>
    </submittedName>
</protein>
<dbReference type="STRING" id="645990.SAMN00120144_3531"/>
<proteinExistence type="inferred from homology"/>
<keyword evidence="2" id="KW-0238">DNA-binding</keyword>
<dbReference type="AlphaFoldDB" id="A0A1W1VXD6"/>
<dbReference type="GO" id="GO:0032422">
    <property type="term" value="F:purine-rich negative regulatory element binding"/>
    <property type="evidence" value="ECO:0007669"/>
    <property type="project" value="InterPro"/>
</dbReference>